<feature type="chain" id="PRO_5039158437" description="Ig-like domain-containing protein" evidence="1">
    <location>
        <begin position="28"/>
        <end position="307"/>
    </location>
</feature>
<keyword evidence="3" id="KW-1185">Reference proteome</keyword>
<dbReference type="Proteomes" id="UP000294114">
    <property type="component" value="Unassembled WGS sequence"/>
</dbReference>
<keyword evidence="1" id="KW-0732">Signal</keyword>
<protein>
    <recommendedName>
        <fullName evidence="4">Ig-like domain-containing protein</fullName>
    </recommendedName>
</protein>
<gene>
    <name evidence="2" type="ORF">EV384_0085</name>
</gene>
<evidence type="ECO:0000313" key="2">
    <source>
        <dbReference type="EMBL" id="RZU71752.1"/>
    </source>
</evidence>
<sequence length="307" mass="32071">MTIFIRTVAGGLGAAVVLVASAGPAVASTVSATTGGATPVVGQLVLEPTARGYQGTLPITVTNHSDQPVSHLLITEPVAGSWRGTLSNEFCMVVVPKQYVRTFDCMVSLGAGQSRTYTARFEVLTHTRPYAMSARGGQVAVQVGHDAPVTTSATFRTLFRSTDGSRQGRRPYRQDRTTEAAIATGEARLVQQADGTFAGWLPVTARYDSDAANHFLDVAATLPTGVDIVDMDPPDMPVFSTGFLVPGGAFTEGEERIFRVLLTAPAGTAPGLLGTGTFAVSTYYEGGAAPEGDPSDNTVTFPIRVGA</sequence>
<dbReference type="AlphaFoldDB" id="A0A4Q8B2R5"/>
<evidence type="ECO:0000313" key="3">
    <source>
        <dbReference type="Proteomes" id="UP000294114"/>
    </source>
</evidence>
<organism evidence="2 3">
    <name type="scientific">Micromonospora kangleipakensis</name>
    <dbReference type="NCBI Taxonomy" id="1077942"/>
    <lineage>
        <taxon>Bacteria</taxon>
        <taxon>Bacillati</taxon>
        <taxon>Actinomycetota</taxon>
        <taxon>Actinomycetes</taxon>
        <taxon>Micromonosporales</taxon>
        <taxon>Micromonosporaceae</taxon>
        <taxon>Micromonospora</taxon>
    </lineage>
</organism>
<feature type="signal peptide" evidence="1">
    <location>
        <begin position="1"/>
        <end position="27"/>
    </location>
</feature>
<evidence type="ECO:0000256" key="1">
    <source>
        <dbReference type="SAM" id="SignalP"/>
    </source>
</evidence>
<dbReference type="RefSeq" id="WP_130329017.1">
    <property type="nucleotide sequence ID" value="NZ_SHLD01000001.1"/>
</dbReference>
<proteinExistence type="predicted"/>
<accession>A0A4Q8B2R5</accession>
<dbReference type="OrthoDB" id="3404025at2"/>
<name>A0A4Q8B2R5_9ACTN</name>
<comment type="caution">
    <text evidence="2">The sequence shown here is derived from an EMBL/GenBank/DDBJ whole genome shotgun (WGS) entry which is preliminary data.</text>
</comment>
<dbReference type="EMBL" id="SHLD01000001">
    <property type="protein sequence ID" value="RZU71752.1"/>
    <property type="molecule type" value="Genomic_DNA"/>
</dbReference>
<evidence type="ECO:0008006" key="4">
    <source>
        <dbReference type="Google" id="ProtNLM"/>
    </source>
</evidence>
<reference evidence="2 3" key="1">
    <citation type="submission" date="2019-02" db="EMBL/GenBank/DDBJ databases">
        <title>Sequencing the genomes of 1000 actinobacteria strains.</title>
        <authorList>
            <person name="Klenk H.-P."/>
        </authorList>
    </citation>
    <scope>NUCLEOTIDE SEQUENCE [LARGE SCALE GENOMIC DNA]</scope>
    <source>
        <strain evidence="2 3">DSM 45612</strain>
    </source>
</reference>